<reference evidence="1" key="1">
    <citation type="submission" date="2022-12" db="EMBL/GenBank/DDBJ databases">
        <authorList>
            <person name="Petersen C."/>
        </authorList>
    </citation>
    <scope>NUCLEOTIDE SEQUENCE</scope>
    <source>
        <strain evidence="1">IBT 29677</strain>
    </source>
</reference>
<dbReference type="InterPro" id="IPR036322">
    <property type="entry name" value="WD40_repeat_dom_sf"/>
</dbReference>
<keyword evidence="2" id="KW-1185">Reference proteome</keyword>
<proteinExistence type="predicted"/>
<reference evidence="1" key="2">
    <citation type="journal article" date="2023" name="IMA Fungus">
        <title>Comparative genomic study of the Penicillium genus elucidates a diverse pangenome and 15 lateral gene transfer events.</title>
        <authorList>
            <person name="Petersen C."/>
            <person name="Sorensen T."/>
            <person name="Nielsen M.R."/>
            <person name="Sondergaard T.E."/>
            <person name="Sorensen J.L."/>
            <person name="Fitzpatrick D.A."/>
            <person name="Frisvad J.C."/>
            <person name="Nielsen K.L."/>
        </authorList>
    </citation>
    <scope>NUCLEOTIDE SEQUENCE</scope>
    <source>
        <strain evidence="1">IBT 29677</strain>
    </source>
</reference>
<dbReference type="InterPro" id="IPR015943">
    <property type="entry name" value="WD40/YVTN_repeat-like_dom_sf"/>
</dbReference>
<evidence type="ECO:0000313" key="2">
    <source>
        <dbReference type="Proteomes" id="UP001147747"/>
    </source>
</evidence>
<sequence length="311" mass="35653">MMLQPDDGGFLFAFTQSYKLVIWSPKTFKKELTLGRPSNSSIKEVAFFLDGKQVASVHENGNIMVWNIDSITETSRVTKASGKHDFEFRHGKIQRLAYGSSLYRRLRSVYDYFNRPISIDRMPRLNGAGNSGQTRFLSRDGNWMVTLTTASTGSAWNTRTGTKTFDFYDSMLFPFQSSVEFLPGCNTIVILGHEKIQFWNMDSGTRGDEIKNKNGFAGLKFSSSRSGSLLVYFSWKYQNSIYLRCLQAWKISEARVISSFEIPLRPGNIPYTLAFAPDEEFYAAWGGYYAWCRNKISLNWRSTARKKDRSR</sequence>
<dbReference type="SUPFAM" id="SSF50978">
    <property type="entry name" value="WD40 repeat-like"/>
    <property type="match status" value="1"/>
</dbReference>
<dbReference type="GeneID" id="81367879"/>
<dbReference type="Gene3D" id="2.130.10.10">
    <property type="entry name" value="YVTN repeat-like/Quinoprotein amine dehydrogenase"/>
    <property type="match status" value="2"/>
</dbReference>
<gene>
    <name evidence="1" type="ORF">N7509_004262</name>
</gene>
<name>A0A9W9W6T9_9EURO</name>
<dbReference type="AlphaFoldDB" id="A0A9W9W6T9"/>
<organism evidence="1 2">
    <name type="scientific">Penicillium cosmopolitanum</name>
    <dbReference type="NCBI Taxonomy" id="1131564"/>
    <lineage>
        <taxon>Eukaryota</taxon>
        <taxon>Fungi</taxon>
        <taxon>Dikarya</taxon>
        <taxon>Ascomycota</taxon>
        <taxon>Pezizomycotina</taxon>
        <taxon>Eurotiomycetes</taxon>
        <taxon>Eurotiomycetidae</taxon>
        <taxon>Eurotiales</taxon>
        <taxon>Aspergillaceae</taxon>
        <taxon>Penicillium</taxon>
    </lineage>
</organism>
<dbReference type="EMBL" id="JAPZBU010000005">
    <property type="protein sequence ID" value="KAJ5404391.1"/>
    <property type="molecule type" value="Genomic_DNA"/>
</dbReference>
<protein>
    <submittedName>
        <fullName evidence="1">Uncharacterized protein</fullName>
    </submittedName>
</protein>
<dbReference type="RefSeq" id="XP_056491633.1">
    <property type="nucleotide sequence ID" value="XM_056628899.1"/>
</dbReference>
<evidence type="ECO:0000313" key="1">
    <source>
        <dbReference type="EMBL" id="KAJ5404391.1"/>
    </source>
</evidence>
<dbReference type="Proteomes" id="UP001147747">
    <property type="component" value="Unassembled WGS sequence"/>
</dbReference>
<comment type="caution">
    <text evidence="1">The sequence shown here is derived from an EMBL/GenBank/DDBJ whole genome shotgun (WGS) entry which is preliminary data.</text>
</comment>
<accession>A0A9W9W6T9</accession>